<evidence type="ECO:0000256" key="8">
    <source>
        <dbReference type="RuleBase" id="RU364140"/>
    </source>
</evidence>
<dbReference type="GO" id="GO:0003712">
    <property type="term" value="F:transcription coregulator activity"/>
    <property type="evidence" value="ECO:0007669"/>
    <property type="project" value="InterPro"/>
</dbReference>
<dbReference type="InterPro" id="IPR019313">
    <property type="entry name" value="Mediator_Med17"/>
</dbReference>
<name>A0AAN7VQC1_9PEZI</name>
<evidence type="ECO:0000256" key="4">
    <source>
        <dbReference type="ARBA" id="ARBA00023015"/>
    </source>
</evidence>
<comment type="subunit">
    <text evidence="8">Component of the Mediator complex.</text>
</comment>
<gene>
    <name evidence="10" type="primary">SRB4</name>
    <name evidence="8" type="synonym">MED17</name>
    <name evidence="10" type="ORF">LTR97_007143</name>
</gene>
<keyword evidence="5 8" id="KW-0804">Transcription</keyword>
<comment type="function">
    <text evidence="8">Component of the Mediator complex, a coactivator involved in the regulated transcription of nearly all RNA polymerase II-dependent genes. Mediator functions as a bridge to convey information from gene-specific regulatory proteins to the basal RNA polymerase II transcription machinery. Mediator is recruited to promoters by direct interactions with regulatory proteins and serves as a scaffold for the assembly of a functional preinitiation complex with RNA polymerase II and the general transcription factors.</text>
</comment>
<dbReference type="PANTHER" id="PTHR13114:SF7">
    <property type="entry name" value="MEDIATOR OF RNA POLYMERASE II TRANSCRIPTION SUBUNIT 17"/>
    <property type="match status" value="1"/>
</dbReference>
<dbReference type="Pfam" id="PF10156">
    <property type="entry name" value="Med17"/>
    <property type="match status" value="1"/>
</dbReference>
<comment type="caution">
    <text evidence="10">The sequence shown here is derived from an EMBL/GenBank/DDBJ whole genome shotgun (WGS) entry which is preliminary data.</text>
</comment>
<proteinExistence type="inferred from homology"/>
<reference evidence="10" key="1">
    <citation type="submission" date="2023-08" db="EMBL/GenBank/DDBJ databases">
        <title>Black Yeasts Isolated from many extreme environments.</title>
        <authorList>
            <person name="Coleine C."/>
            <person name="Stajich J.E."/>
            <person name="Selbmann L."/>
        </authorList>
    </citation>
    <scope>NUCLEOTIDE SEQUENCE</scope>
    <source>
        <strain evidence="10">CCFEE 5810</strain>
    </source>
</reference>
<evidence type="ECO:0000256" key="6">
    <source>
        <dbReference type="ARBA" id="ARBA00023242"/>
    </source>
</evidence>
<keyword evidence="6 8" id="KW-0539">Nucleus</keyword>
<keyword evidence="4 8" id="KW-0805">Transcription regulation</keyword>
<evidence type="ECO:0000256" key="7">
    <source>
        <dbReference type="ARBA" id="ARBA00032014"/>
    </source>
</evidence>
<dbReference type="PANTHER" id="PTHR13114">
    <property type="entry name" value="MEDIATOR OF RNA POLYMERASE II TRANSCRIPTION SUBUNIT 17"/>
    <property type="match status" value="1"/>
</dbReference>
<evidence type="ECO:0000313" key="11">
    <source>
        <dbReference type="Proteomes" id="UP001310594"/>
    </source>
</evidence>
<dbReference type="Proteomes" id="UP001310594">
    <property type="component" value="Unassembled WGS sequence"/>
</dbReference>
<evidence type="ECO:0000256" key="2">
    <source>
        <dbReference type="ARBA" id="ARBA00005635"/>
    </source>
</evidence>
<keyword evidence="8" id="KW-0010">Activator</keyword>
<organism evidence="10 11">
    <name type="scientific">Elasticomyces elasticus</name>
    <dbReference type="NCBI Taxonomy" id="574655"/>
    <lineage>
        <taxon>Eukaryota</taxon>
        <taxon>Fungi</taxon>
        <taxon>Dikarya</taxon>
        <taxon>Ascomycota</taxon>
        <taxon>Pezizomycotina</taxon>
        <taxon>Dothideomycetes</taxon>
        <taxon>Dothideomycetidae</taxon>
        <taxon>Mycosphaerellales</taxon>
        <taxon>Teratosphaeriaceae</taxon>
        <taxon>Elasticomyces</taxon>
    </lineage>
</organism>
<comment type="subcellular location">
    <subcellularLocation>
        <location evidence="1 8">Nucleus</location>
    </subcellularLocation>
</comment>
<evidence type="ECO:0000256" key="5">
    <source>
        <dbReference type="ARBA" id="ARBA00023163"/>
    </source>
</evidence>
<dbReference type="GO" id="GO:0016592">
    <property type="term" value="C:mediator complex"/>
    <property type="evidence" value="ECO:0007669"/>
    <property type="project" value="InterPro"/>
</dbReference>
<protein>
    <recommendedName>
        <fullName evidence="3 8">Mediator of RNA polymerase II transcription subunit 17</fullName>
    </recommendedName>
    <alternativeName>
        <fullName evidence="7 8">Mediator complex subunit 17</fullName>
    </alternativeName>
</protein>
<dbReference type="GO" id="GO:0006357">
    <property type="term" value="P:regulation of transcription by RNA polymerase II"/>
    <property type="evidence" value="ECO:0007669"/>
    <property type="project" value="InterPro"/>
</dbReference>
<dbReference type="EMBL" id="JAVRQU010000010">
    <property type="protein sequence ID" value="KAK5698182.1"/>
    <property type="molecule type" value="Genomic_DNA"/>
</dbReference>
<evidence type="ECO:0000313" key="10">
    <source>
        <dbReference type="EMBL" id="KAK5698182.1"/>
    </source>
</evidence>
<evidence type="ECO:0000256" key="3">
    <source>
        <dbReference type="ARBA" id="ARBA00019610"/>
    </source>
</evidence>
<feature type="region of interest" description="Disordered" evidence="9">
    <location>
        <begin position="43"/>
        <end position="78"/>
    </location>
</feature>
<dbReference type="GO" id="GO:0070847">
    <property type="term" value="C:core mediator complex"/>
    <property type="evidence" value="ECO:0007669"/>
    <property type="project" value="TreeGrafter"/>
</dbReference>
<sequence length="598" mass="65921">MASLTFRPWTRDAPEAGSLKDVLSRVAADRGHFRELTEAALQEEIAGEGALESSDSDEDDENVDREDSQASAKPATRDDLFKARAEMLQHIDTANNEVMIALDFVSLLLTKDAPEKGKTTISAEIKRQIPLGSLGYDMWQNMPVNKAREAQDALLATNVRMESLQRSADSLLVAADRLESNVRKETQYWDQILSITANGWNVCKLPGQQHRLGVTYGFNESAPEFSRRGIAALNASPDGGILLERGIGSKPKAMRVILKQGGLDVGRSRVPTVADESETMLEARIRHARNSLFDEELYHELLRESRGQASLGVSTTSDGIVFRSTSAESPQSMEVLLELVGLDDIQDDLDVKLEQDTLAQVIALVARTLLSQAHREKVKKRSAVPPPLSERRDDRPTLPILRPVMAFLLQQTAMKLVHQYTSSIGTLLAAAHIDHEDQLAAFDLSKAADIHGVEDLASILMQRWTSESVLSFYETKITIRLETTLAQSFGTLYTHIGTNGRVDKFTECEELRTSCDAAIASELALYLQRKAGQAWKCNVREALVTKHDSKGGKEGRIRVTVDSQAGLLALNSPTKKISWGSQSSSSNTFNDAWLELLG</sequence>
<evidence type="ECO:0000256" key="9">
    <source>
        <dbReference type="SAM" id="MobiDB-lite"/>
    </source>
</evidence>
<feature type="compositionally biased region" description="Acidic residues" evidence="9">
    <location>
        <begin position="54"/>
        <end position="64"/>
    </location>
</feature>
<dbReference type="Gene3D" id="6.10.250.2620">
    <property type="match status" value="1"/>
</dbReference>
<evidence type="ECO:0000256" key="1">
    <source>
        <dbReference type="ARBA" id="ARBA00004123"/>
    </source>
</evidence>
<comment type="similarity">
    <text evidence="2 8">Belongs to the Mediator complex subunit 17 family.</text>
</comment>
<accession>A0AAN7VQC1</accession>
<dbReference type="AlphaFoldDB" id="A0AAN7VQC1"/>